<dbReference type="PROSITE" id="PS51160">
    <property type="entry name" value="ACYLPHOSPHATASE_3"/>
    <property type="match status" value="1"/>
</dbReference>
<comment type="catalytic activity">
    <reaction evidence="4">
        <text>an acyl phosphate + H2O = a carboxylate + phosphate + H(+)</text>
        <dbReference type="Rhea" id="RHEA:14965"/>
        <dbReference type="ChEBI" id="CHEBI:15377"/>
        <dbReference type="ChEBI" id="CHEBI:15378"/>
        <dbReference type="ChEBI" id="CHEBI:29067"/>
        <dbReference type="ChEBI" id="CHEBI:43474"/>
        <dbReference type="ChEBI" id="CHEBI:59918"/>
        <dbReference type="EC" id="3.6.1.7"/>
    </reaction>
</comment>
<reference evidence="7 8" key="1">
    <citation type="submission" date="2016-03" db="EMBL/GenBank/DDBJ databases">
        <title>EvidentialGene: Evidence-directed Construction of Genes on Genomes.</title>
        <authorList>
            <person name="Gilbert D.G."/>
            <person name="Choi J.-H."/>
            <person name="Mockaitis K."/>
            <person name="Colbourne J."/>
            <person name="Pfrender M."/>
        </authorList>
    </citation>
    <scope>NUCLEOTIDE SEQUENCE [LARGE SCALE GENOMIC DNA]</scope>
    <source>
        <strain evidence="7 8">Xinb3</strain>
        <tissue evidence="7">Complete organism</tissue>
    </source>
</reference>
<evidence type="ECO:0000256" key="1">
    <source>
        <dbReference type="ARBA" id="ARBA00005614"/>
    </source>
</evidence>
<proteinExistence type="inferred from homology"/>
<dbReference type="PANTHER" id="PTHR10029:SF10">
    <property type="entry name" value="GEO08407P1"/>
    <property type="match status" value="1"/>
</dbReference>
<name>A0A164PVY5_9CRUS</name>
<comment type="caution">
    <text evidence="7">The sequence shown here is derived from an EMBL/GenBank/DDBJ whole genome shotgun (WGS) entry which is preliminary data.</text>
</comment>
<dbReference type="InterPro" id="IPR020456">
    <property type="entry name" value="Acylphosphatase"/>
</dbReference>
<dbReference type="OrthoDB" id="7961613at2759"/>
<dbReference type="FunFam" id="3.30.70.100:FF:000011">
    <property type="entry name" value="Acylphosphatase"/>
    <property type="match status" value="1"/>
</dbReference>
<dbReference type="PANTHER" id="PTHR10029">
    <property type="entry name" value="ACYLPHOSPHATASE"/>
    <property type="match status" value="1"/>
</dbReference>
<gene>
    <name evidence="7" type="ORF">APZ42_029149</name>
</gene>
<comment type="similarity">
    <text evidence="1 6">Belongs to the acylphosphatase family.</text>
</comment>
<comment type="caution">
    <text evidence="5">Lacks conserved residue(s) required for the propagation of feature annotation.</text>
</comment>
<sequence length="116" mass="12922">MGLEGEVINEGGEVTNAGTGGVTFVSVEFEVYGHVQGVYFTKFCKDTCDQLGLSGWVKNSKKGTIVGKVQGEKVRIDEIVQWLTRTGSPGCKIDHTELRNWEYLARPEFRGFSIRF</sequence>
<evidence type="ECO:0000313" key="7">
    <source>
        <dbReference type="EMBL" id="KZS07192.1"/>
    </source>
</evidence>
<evidence type="ECO:0000256" key="3">
    <source>
        <dbReference type="ARBA" id="ARBA00022801"/>
    </source>
</evidence>
<protein>
    <recommendedName>
        <fullName evidence="2">acylphosphatase</fullName>
        <ecNumber evidence="2">3.6.1.7</ecNumber>
    </recommendedName>
</protein>
<accession>A0A164PVY5</accession>
<dbReference type="InterPro" id="IPR001792">
    <property type="entry name" value="Acylphosphatase-like_dom"/>
</dbReference>
<evidence type="ECO:0000256" key="5">
    <source>
        <dbReference type="PROSITE-ProRule" id="PRU00520"/>
    </source>
</evidence>
<dbReference type="PRINTS" id="PR00112">
    <property type="entry name" value="ACYLPHPHTASE"/>
</dbReference>
<dbReference type="Gene3D" id="3.30.70.100">
    <property type="match status" value="1"/>
</dbReference>
<dbReference type="GO" id="GO:0003998">
    <property type="term" value="F:acylphosphatase activity"/>
    <property type="evidence" value="ECO:0007669"/>
    <property type="project" value="UniProtKB-EC"/>
</dbReference>
<dbReference type="InterPro" id="IPR036046">
    <property type="entry name" value="Acylphosphatase-like_dom_sf"/>
</dbReference>
<dbReference type="SUPFAM" id="SSF54975">
    <property type="entry name" value="Acylphosphatase/BLUF domain-like"/>
    <property type="match status" value="1"/>
</dbReference>
<dbReference type="STRING" id="35525.A0A164PVY5"/>
<evidence type="ECO:0000256" key="4">
    <source>
        <dbReference type="ARBA" id="ARBA00047645"/>
    </source>
</evidence>
<dbReference type="EMBL" id="LRGB01002544">
    <property type="protein sequence ID" value="KZS07192.1"/>
    <property type="molecule type" value="Genomic_DNA"/>
</dbReference>
<keyword evidence="8" id="KW-1185">Reference proteome</keyword>
<organism evidence="7 8">
    <name type="scientific">Daphnia magna</name>
    <dbReference type="NCBI Taxonomy" id="35525"/>
    <lineage>
        <taxon>Eukaryota</taxon>
        <taxon>Metazoa</taxon>
        <taxon>Ecdysozoa</taxon>
        <taxon>Arthropoda</taxon>
        <taxon>Crustacea</taxon>
        <taxon>Branchiopoda</taxon>
        <taxon>Diplostraca</taxon>
        <taxon>Cladocera</taxon>
        <taxon>Anomopoda</taxon>
        <taxon>Daphniidae</taxon>
        <taxon>Daphnia</taxon>
    </lineage>
</organism>
<keyword evidence="3" id="KW-0378">Hydrolase</keyword>
<evidence type="ECO:0000256" key="6">
    <source>
        <dbReference type="RuleBase" id="RU004168"/>
    </source>
</evidence>
<dbReference type="EC" id="3.6.1.7" evidence="2"/>
<dbReference type="AlphaFoldDB" id="A0A164PVY5"/>
<evidence type="ECO:0000313" key="8">
    <source>
        <dbReference type="Proteomes" id="UP000076858"/>
    </source>
</evidence>
<dbReference type="Pfam" id="PF00708">
    <property type="entry name" value="Acylphosphatase"/>
    <property type="match status" value="1"/>
</dbReference>
<evidence type="ECO:0000256" key="2">
    <source>
        <dbReference type="ARBA" id="ARBA00012150"/>
    </source>
</evidence>
<dbReference type="Proteomes" id="UP000076858">
    <property type="component" value="Unassembled WGS sequence"/>
</dbReference>